<organism evidence="2 3">
    <name type="scientific">Candidatus Buchananbacteria bacterium CG10_big_fil_rev_8_21_14_0_10_42_9</name>
    <dbReference type="NCBI Taxonomy" id="1974526"/>
    <lineage>
        <taxon>Bacteria</taxon>
        <taxon>Candidatus Buchananiibacteriota</taxon>
    </lineage>
</organism>
<evidence type="ECO:0000313" key="2">
    <source>
        <dbReference type="EMBL" id="PIS05542.1"/>
    </source>
</evidence>
<feature type="transmembrane region" description="Helical" evidence="1">
    <location>
        <begin position="69"/>
        <end position="86"/>
    </location>
</feature>
<comment type="caution">
    <text evidence="2">The sequence shown here is derived from an EMBL/GenBank/DDBJ whole genome shotgun (WGS) entry which is preliminary data.</text>
</comment>
<dbReference type="Proteomes" id="UP000230935">
    <property type="component" value="Unassembled WGS sequence"/>
</dbReference>
<accession>A0A2H0W2E6</accession>
<sequence length="115" mass="13002">MNRLKIVAQDLVRVSFLTFVIFFTIEYFKTGIITNYLNFNALLLILIASVIVSGALAKSPVKKRLWRSLILVVTAVIVMITALINILPVGPIYTFLSYLFGFSFIIVFLLLNQND</sequence>
<evidence type="ECO:0000313" key="3">
    <source>
        <dbReference type="Proteomes" id="UP000230935"/>
    </source>
</evidence>
<feature type="transmembrane region" description="Helical" evidence="1">
    <location>
        <begin position="92"/>
        <end position="111"/>
    </location>
</feature>
<dbReference type="AlphaFoldDB" id="A0A2H0W2E6"/>
<proteinExistence type="predicted"/>
<gene>
    <name evidence="2" type="ORF">COT81_00825</name>
</gene>
<dbReference type="EMBL" id="PEZZ01000004">
    <property type="protein sequence ID" value="PIS05542.1"/>
    <property type="molecule type" value="Genomic_DNA"/>
</dbReference>
<evidence type="ECO:0000256" key="1">
    <source>
        <dbReference type="SAM" id="Phobius"/>
    </source>
</evidence>
<feature type="transmembrane region" description="Helical" evidence="1">
    <location>
        <begin position="12"/>
        <end position="30"/>
    </location>
</feature>
<keyword evidence="1" id="KW-1133">Transmembrane helix</keyword>
<protein>
    <submittedName>
        <fullName evidence="2">Uncharacterized protein</fullName>
    </submittedName>
</protein>
<name>A0A2H0W2E6_9BACT</name>
<feature type="transmembrane region" description="Helical" evidence="1">
    <location>
        <begin position="36"/>
        <end position="57"/>
    </location>
</feature>
<reference evidence="3" key="1">
    <citation type="submission" date="2017-09" db="EMBL/GenBank/DDBJ databases">
        <title>Depth-based differentiation of microbial function through sediment-hosted aquifers and enrichment of novel symbionts in the deep terrestrial subsurface.</title>
        <authorList>
            <person name="Probst A.J."/>
            <person name="Ladd B."/>
            <person name="Jarett J.K."/>
            <person name="Geller-Mcgrath D.E."/>
            <person name="Sieber C.M.K."/>
            <person name="Emerson J.B."/>
            <person name="Anantharaman K."/>
            <person name="Thomas B.C."/>
            <person name="Malmstrom R."/>
            <person name="Stieglmeier M."/>
            <person name="Klingl A."/>
            <person name="Woyke T."/>
            <person name="Ryan C.M."/>
            <person name="Banfield J.F."/>
        </authorList>
    </citation>
    <scope>NUCLEOTIDE SEQUENCE [LARGE SCALE GENOMIC DNA]</scope>
</reference>
<keyword evidence="1" id="KW-0812">Transmembrane</keyword>
<keyword evidence="1" id="KW-0472">Membrane</keyword>